<dbReference type="EMBL" id="VOHT01000002">
    <property type="protein sequence ID" value="TWV51059.1"/>
    <property type="molecule type" value="Genomic_DNA"/>
</dbReference>
<reference evidence="7" key="6">
    <citation type="submission" date="2022-08" db="EMBL/GenBank/DDBJ databases">
        <title>Genome Sequencing of Bacteroides fragilis Group Isolates with Nanopore Technology.</title>
        <authorList>
            <person name="Tisza M.J."/>
            <person name="Smith D."/>
            <person name="Dekker J.P."/>
        </authorList>
    </citation>
    <scope>NUCLEOTIDE SEQUENCE</scope>
    <source>
        <strain evidence="7">BFG-70</strain>
    </source>
</reference>
<protein>
    <recommendedName>
        <fullName evidence="13">NVEALA family protein</fullName>
    </recommendedName>
</protein>
<sequence length="114" mass="12503">MKRKIFSLIVVLVVTISFINVWISVGSTNAKVKLRLAAIDAMAMIEAETPGDTELSLSGSCKITFTCYDSWTGAADGSITCWGAEYCKRGIKKEGIVIITETRWVECDGKRTEC</sequence>
<evidence type="ECO:0000313" key="8">
    <source>
        <dbReference type="Proteomes" id="UP000231846"/>
    </source>
</evidence>
<evidence type="ECO:0000313" key="11">
    <source>
        <dbReference type="Proteomes" id="UP000429838"/>
    </source>
</evidence>
<keyword evidence="1" id="KW-1133">Transmembrane helix</keyword>
<dbReference type="EMBL" id="CP103216">
    <property type="protein sequence ID" value="UVR57432.1"/>
    <property type="molecule type" value="Genomic_DNA"/>
</dbReference>
<evidence type="ECO:0000313" key="6">
    <source>
        <dbReference type="EMBL" id="TWV51059.1"/>
    </source>
</evidence>
<evidence type="ECO:0000313" key="7">
    <source>
        <dbReference type="EMBL" id="UVR57432.1"/>
    </source>
</evidence>
<gene>
    <name evidence="4" type="ORF">CQW34_01350</name>
    <name evidence="3" type="ORF">F2Z25_05195</name>
    <name evidence="2" type="ORF">F3B44_26895</name>
    <name evidence="6" type="ORF">FSA03_05400</name>
    <name evidence="5" type="ORF">FSA06_10340</name>
    <name evidence="7" type="ORF">NXX45_05080</name>
</gene>
<accession>A0A2M9V9N0</accession>
<dbReference type="EMBL" id="VOHV01000004">
    <property type="protein sequence ID" value="TWV41440.1"/>
    <property type="molecule type" value="Genomic_DNA"/>
</dbReference>
<dbReference type="Proteomes" id="UP001060330">
    <property type="component" value="Chromosome"/>
</dbReference>
<evidence type="ECO:0000313" key="2">
    <source>
        <dbReference type="EMBL" id="KAA4737866.1"/>
    </source>
</evidence>
<dbReference type="EMBL" id="VWAQ01000004">
    <property type="protein sequence ID" value="KAA5208783.1"/>
    <property type="molecule type" value="Genomic_DNA"/>
</dbReference>
<evidence type="ECO:0000313" key="4">
    <source>
        <dbReference type="EMBL" id="PJY75366.1"/>
    </source>
</evidence>
<proteinExistence type="predicted"/>
<dbReference type="AlphaFoldDB" id="A0A2M9V9N0"/>
<keyword evidence="1" id="KW-0812">Transmembrane</keyword>
<evidence type="ECO:0000313" key="12">
    <source>
        <dbReference type="Proteomes" id="UP000479773"/>
    </source>
</evidence>
<dbReference type="EMBL" id="VWEQ01000269">
    <property type="protein sequence ID" value="KAA4737866.1"/>
    <property type="molecule type" value="Genomic_DNA"/>
</dbReference>
<organism evidence="4 8">
    <name type="scientific">Bacteroides fragilis</name>
    <dbReference type="NCBI Taxonomy" id="817"/>
    <lineage>
        <taxon>Bacteria</taxon>
        <taxon>Pseudomonadati</taxon>
        <taxon>Bacteroidota</taxon>
        <taxon>Bacteroidia</taxon>
        <taxon>Bacteroidales</taxon>
        <taxon>Bacteroidaceae</taxon>
        <taxon>Bacteroides</taxon>
    </lineage>
</organism>
<feature type="transmembrane region" description="Helical" evidence="1">
    <location>
        <begin position="6"/>
        <end position="25"/>
    </location>
</feature>
<evidence type="ECO:0000313" key="3">
    <source>
        <dbReference type="EMBL" id="KAA5208783.1"/>
    </source>
</evidence>
<evidence type="ECO:0000313" key="9">
    <source>
        <dbReference type="Proteomes" id="UP000315444"/>
    </source>
</evidence>
<reference evidence="11 12" key="3">
    <citation type="journal article" date="2019" name="Nat. Med.">
        <title>A library of human gut bacterial isolates paired with longitudinal multiomics data enables mechanistic microbiome research.</title>
        <authorList>
            <person name="Poyet M."/>
            <person name="Groussin M."/>
            <person name="Gibbons S.M."/>
            <person name="Avila-Pacheco J."/>
            <person name="Jiang X."/>
            <person name="Kearney S.M."/>
            <person name="Perrotta A.R."/>
            <person name="Berdy B."/>
            <person name="Zhao S."/>
            <person name="Lieberman T.D."/>
            <person name="Swanson P.K."/>
            <person name="Smith M."/>
            <person name="Roesemann S."/>
            <person name="Alexander J.E."/>
            <person name="Rich S.A."/>
            <person name="Livny J."/>
            <person name="Vlamakis H."/>
            <person name="Clish C."/>
            <person name="Bullock K."/>
            <person name="Deik A."/>
            <person name="Scott J."/>
            <person name="Pierce K.A."/>
            <person name="Xavier R.J."/>
            <person name="Alm E.J."/>
        </authorList>
    </citation>
    <scope>NUCLEOTIDE SEQUENCE [LARGE SCALE GENOMIC DNA]</scope>
    <source>
        <strain evidence="3 11">BIOML-A1</strain>
        <strain evidence="2 12">BIOML-A106</strain>
    </source>
</reference>
<dbReference type="Proteomes" id="UP000429838">
    <property type="component" value="Unassembled WGS sequence"/>
</dbReference>
<dbReference type="Proteomes" id="UP000319026">
    <property type="component" value="Unassembled WGS sequence"/>
</dbReference>
<name>A0A2M9V9N0_BACFG</name>
<evidence type="ECO:0000313" key="5">
    <source>
        <dbReference type="EMBL" id="TWV41440.1"/>
    </source>
</evidence>
<keyword evidence="1" id="KW-0472">Membrane</keyword>
<dbReference type="Proteomes" id="UP000479773">
    <property type="component" value="Unassembled WGS sequence"/>
</dbReference>
<dbReference type="RefSeq" id="WP_008658043.1">
    <property type="nucleotide sequence ID" value="NZ_BAABYZ010000002.1"/>
</dbReference>
<reference evidence="4 8" key="1">
    <citation type="journal article" date="2017" name="MBio">
        <title>Gut Symbiont Bacteroides fragilis Secretes a Eukaryotic-Like Ubiquitin Protein That Mediates Intraspecies Antagonism.</title>
        <authorList>
            <person name="Chatzidaki-Livanis M."/>
            <person name="Coyne M.J."/>
            <person name="Roelofs K.G."/>
            <person name="Gentyala R.R."/>
            <person name="Caldwell J.M."/>
            <person name="Comstock L.E."/>
        </authorList>
    </citation>
    <scope>NUCLEOTIDE SEQUENCE [LARGE SCALE GENOMIC DNA]</scope>
    <source>
        <strain evidence="4 8">12905</strain>
    </source>
</reference>
<reference evidence="6 10" key="4">
    <citation type="submission" date="2019-07" db="EMBL/GenBank/DDBJ databases">
        <title>Genome Sequencing of Bacteroides fragilis.</title>
        <authorList>
            <person name="Pinto K.M."/>
            <person name="Ruoff K.L."/>
            <person name="Price C.E."/>
            <person name="Valls R.A."/>
            <person name="O'Toole G.A."/>
        </authorList>
    </citation>
    <scope>NUCLEOTIDE SEQUENCE [LARGE SCALE GENOMIC DNA]</scope>
    <source>
        <strain evidence="6 10">AD135F_3B</strain>
    </source>
</reference>
<dbReference type="Proteomes" id="UP000315444">
    <property type="component" value="Unassembled WGS sequence"/>
</dbReference>
<evidence type="ECO:0000313" key="10">
    <source>
        <dbReference type="Proteomes" id="UP000319026"/>
    </source>
</evidence>
<reference evidence="4" key="2">
    <citation type="submission" date="2017-10" db="EMBL/GenBank/DDBJ databases">
        <authorList>
            <person name="Banno H."/>
            <person name="Chua N.-H."/>
        </authorList>
    </citation>
    <scope>NUCLEOTIDE SEQUENCE</scope>
    <source>
        <strain evidence="4">12905</strain>
    </source>
</reference>
<reference evidence="5 9" key="5">
    <citation type="submission" date="2019-07" db="EMBL/GenBank/DDBJ databases">
        <title>Genome sequencing of Bacteroides fragilis.</title>
        <authorList>
            <person name="Galasyn E.V."/>
            <person name="Ruoff K.L."/>
            <person name="Price C.E."/>
            <person name="Valls R.A."/>
            <person name="O'Toole G.A."/>
        </authorList>
    </citation>
    <scope>NUCLEOTIDE SEQUENCE [LARGE SCALE GENOMIC DNA]</scope>
    <source>
        <strain evidence="5 9">AD135F_1B</strain>
    </source>
</reference>
<evidence type="ECO:0000256" key="1">
    <source>
        <dbReference type="SAM" id="Phobius"/>
    </source>
</evidence>
<dbReference type="EMBL" id="PDCW01000007">
    <property type="protein sequence ID" value="PJY75366.1"/>
    <property type="molecule type" value="Genomic_DNA"/>
</dbReference>
<dbReference type="Proteomes" id="UP000231846">
    <property type="component" value="Unassembled WGS sequence"/>
</dbReference>
<evidence type="ECO:0008006" key="13">
    <source>
        <dbReference type="Google" id="ProtNLM"/>
    </source>
</evidence>